<evidence type="ECO:0000256" key="1">
    <source>
        <dbReference type="SAM" id="MobiDB-lite"/>
    </source>
</evidence>
<accession>A0A560BSX7</accession>
<feature type="region of interest" description="Disordered" evidence="1">
    <location>
        <begin position="258"/>
        <end position="284"/>
    </location>
</feature>
<evidence type="ECO:0000313" key="2">
    <source>
        <dbReference type="EMBL" id="TWA75619.1"/>
    </source>
</evidence>
<dbReference type="AlphaFoldDB" id="A0A560BSX7"/>
<proteinExistence type="predicted"/>
<gene>
    <name evidence="2" type="ORF">FBZ83_12345</name>
</gene>
<evidence type="ECO:0000313" key="3">
    <source>
        <dbReference type="Proteomes" id="UP000318529"/>
    </source>
</evidence>
<name>A0A560BSX7_AZOBR</name>
<feature type="region of interest" description="Disordered" evidence="1">
    <location>
        <begin position="363"/>
        <end position="402"/>
    </location>
</feature>
<sequence>MVGSSNISSLSSSAVGYWKPVPSGNGSFGPQPLSAGSSGKTDAVSVSKLGQALGGAAADAFKQLDAKARGMLEGLVSSGKISAEDAVTGLKSLATKATFNRYVAERPRDEEDKQRLADSEAAWQKLQAYGSRMSGALSEVGRKTQEIQEAQQRGDISMDEMNERLKPVQDAFKGEIAATRGAYGKPTDQTAILSDASGFTKNFQGFKSALASMGEDAGFTDLYAPAGEAAEQKLQELGFDRTVFGNAFQKFAETVDIPGVGRKSDAPAPPPGLDNQAVTDKPSDSGLTLKLAEALKGNALTMFKEALTEDDRRKLDDAVRVGGLTSDDVAKGLTTRLKRVGFAQSGVDVAAVDLDSEAANRALGGAPLLERGQRRSDRPTQPDNSPIRVDKPSSSSSPATGRDAQANAYFLAIEEGGDDSAKRIADLGISLNPFGAFGDTVRRLIGEGAFDYR</sequence>
<organism evidence="2 3">
    <name type="scientific">Azospirillum brasilense</name>
    <dbReference type="NCBI Taxonomy" id="192"/>
    <lineage>
        <taxon>Bacteria</taxon>
        <taxon>Pseudomonadati</taxon>
        <taxon>Pseudomonadota</taxon>
        <taxon>Alphaproteobacteria</taxon>
        <taxon>Rhodospirillales</taxon>
        <taxon>Azospirillaceae</taxon>
        <taxon>Azospirillum</taxon>
    </lineage>
</organism>
<dbReference type="EMBL" id="VITH01000023">
    <property type="protein sequence ID" value="TWA75619.1"/>
    <property type="molecule type" value="Genomic_DNA"/>
</dbReference>
<protein>
    <submittedName>
        <fullName evidence="2">Uncharacterized protein</fullName>
    </submittedName>
</protein>
<comment type="caution">
    <text evidence="2">The sequence shown here is derived from an EMBL/GenBank/DDBJ whole genome shotgun (WGS) entry which is preliminary data.</text>
</comment>
<feature type="compositionally biased region" description="Basic and acidic residues" evidence="1">
    <location>
        <begin position="371"/>
        <end position="380"/>
    </location>
</feature>
<feature type="region of interest" description="Disordered" evidence="1">
    <location>
        <begin position="21"/>
        <end position="41"/>
    </location>
</feature>
<dbReference type="Proteomes" id="UP000318529">
    <property type="component" value="Unassembled WGS sequence"/>
</dbReference>
<reference evidence="2 3" key="1">
    <citation type="submission" date="2019-06" db="EMBL/GenBank/DDBJ databases">
        <title>Genomic Encyclopedia of Type Strains, Phase IV (KMG-V): Genome sequencing to study the core and pangenomes of soil and plant-associated prokaryotes.</title>
        <authorList>
            <person name="Whitman W."/>
        </authorList>
    </citation>
    <scope>NUCLEOTIDE SEQUENCE [LARGE SCALE GENOMIC DNA]</scope>
    <source>
        <strain evidence="2 3">BR 11650</strain>
    </source>
</reference>